<accession>A0AAV9IRC7</accession>
<organism evidence="9 10">
    <name type="scientific">Cyanidium caldarium</name>
    <name type="common">Red alga</name>
    <dbReference type="NCBI Taxonomy" id="2771"/>
    <lineage>
        <taxon>Eukaryota</taxon>
        <taxon>Rhodophyta</taxon>
        <taxon>Bangiophyceae</taxon>
        <taxon>Cyanidiales</taxon>
        <taxon>Cyanidiaceae</taxon>
        <taxon>Cyanidium</taxon>
    </lineage>
</organism>
<evidence type="ECO:0000256" key="6">
    <source>
        <dbReference type="ARBA" id="ARBA00023242"/>
    </source>
</evidence>
<comment type="caution">
    <text evidence="9">The sequence shown here is derived from an EMBL/GenBank/DDBJ whole genome shotgun (WGS) entry which is preliminary data.</text>
</comment>
<proteinExistence type="inferred from homology"/>
<dbReference type="Proteomes" id="UP001301350">
    <property type="component" value="Unassembled WGS sequence"/>
</dbReference>
<dbReference type="PANTHER" id="PTHR46338">
    <property type="entry name" value="TRANSCRIPTION INITIATION FACTOR TFIID SUBUNIT 8"/>
    <property type="match status" value="1"/>
</dbReference>
<evidence type="ECO:0000256" key="1">
    <source>
        <dbReference type="ARBA" id="ARBA00004123"/>
    </source>
</evidence>
<gene>
    <name evidence="9" type="ORF">CDCA_CDCA03G0894</name>
</gene>
<evidence type="ECO:0000256" key="7">
    <source>
        <dbReference type="SAM" id="MobiDB-lite"/>
    </source>
</evidence>
<dbReference type="EMBL" id="JANCYW010000003">
    <property type="protein sequence ID" value="KAK4534869.1"/>
    <property type="molecule type" value="Genomic_DNA"/>
</dbReference>
<feature type="domain" description="Transcription factor TFIID subunit 8 C-terminal" evidence="8">
    <location>
        <begin position="364"/>
        <end position="411"/>
    </location>
</feature>
<reference evidence="9 10" key="1">
    <citation type="submission" date="2022-07" db="EMBL/GenBank/DDBJ databases">
        <title>Genome-wide signatures of adaptation to extreme environments.</title>
        <authorList>
            <person name="Cho C.H."/>
            <person name="Yoon H.S."/>
        </authorList>
    </citation>
    <scope>NUCLEOTIDE SEQUENCE [LARGE SCALE GENOMIC DNA]</scope>
    <source>
        <strain evidence="9 10">DBV 063 E5</strain>
    </source>
</reference>
<sequence length="509" mass="54624">MLLCLSCSRRSRTSRSLTDEGSLAARRRPHCPTDLRAVPLWRPRAVPSTRRPARHTRASPPRLQSIGDRIEVNNHCVMARPRREAATPEKLVKAEDGVDDRGLDDREGATADDDDGGGGGVKLTAAAEKRHAAASAVDSYARAALRVSCAAIVGVRARASVDAAVRKRASFYMTRETCEILVELCEALIGHIGRLAHDVAEHAGRAQVTVADTVEVLDRWVTRVGGDGLRVLELAQYAGLEELASPRVIPEFPRKRFRPSSSAPSLYARWPAGPTGGRRRPRLSGEPAEDAEGDVETDEAEALGGGDKLAWDERLLRPPPTDAGDWPSDGDIPTLDKSSADTRPASADPTAPSVPSRVPGAGAHIASWMPAFPPVHTFMDTPMYASADTQDEMEKLRQWNEERLQVQDALARARGMASRALDNPYLQPPKAAEHRTRPAATTRTTGTLRELTDTEAPSAAPRGIQAEVVQRAERILTESGGAAPGDAATTITASVGRRSSSTASFTSPG</sequence>
<comment type="subcellular location">
    <subcellularLocation>
        <location evidence="1">Nucleus</location>
    </subcellularLocation>
</comment>
<keyword evidence="10" id="KW-1185">Reference proteome</keyword>
<dbReference type="InterPro" id="IPR037818">
    <property type="entry name" value="TAF8"/>
</dbReference>
<name>A0AAV9IRC7_CYACA</name>
<feature type="compositionally biased region" description="Acidic residues" evidence="7">
    <location>
        <begin position="287"/>
        <end position="301"/>
    </location>
</feature>
<dbReference type="InterPro" id="IPR009072">
    <property type="entry name" value="Histone-fold"/>
</dbReference>
<evidence type="ECO:0000313" key="9">
    <source>
        <dbReference type="EMBL" id="KAK4534869.1"/>
    </source>
</evidence>
<dbReference type="Gene3D" id="1.10.20.10">
    <property type="entry name" value="Histone, subunit A"/>
    <property type="match status" value="1"/>
</dbReference>
<evidence type="ECO:0000256" key="4">
    <source>
        <dbReference type="ARBA" id="ARBA00023015"/>
    </source>
</evidence>
<evidence type="ECO:0000259" key="8">
    <source>
        <dbReference type="Pfam" id="PF10406"/>
    </source>
</evidence>
<dbReference type="PANTHER" id="PTHR46338:SF1">
    <property type="entry name" value="TRANSCRIPTION INITIATION FACTOR TFIID SUBUNIT 8"/>
    <property type="match status" value="1"/>
</dbReference>
<keyword evidence="6" id="KW-0539">Nucleus</keyword>
<dbReference type="SUPFAM" id="SSF47113">
    <property type="entry name" value="Histone-fold"/>
    <property type="match status" value="1"/>
</dbReference>
<evidence type="ECO:0000313" key="10">
    <source>
        <dbReference type="Proteomes" id="UP001301350"/>
    </source>
</evidence>
<comment type="similarity">
    <text evidence="2">Belongs to the TAF8 family.</text>
</comment>
<evidence type="ECO:0000256" key="3">
    <source>
        <dbReference type="ARBA" id="ARBA00017307"/>
    </source>
</evidence>
<dbReference type="Pfam" id="PF10406">
    <property type="entry name" value="TAF8_C"/>
    <property type="match status" value="1"/>
</dbReference>
<protein>
    <recommendedName>
        <fullName evidence="3">Transcription initiation factor TFIID subunit 8</fullName>
    </recommendedName>
</protein>
<evidence type="ECO:0000256" key="5">
    <source>
        <dbReference type="ARBA" id="ARBA00023163"/>
    </source>
</evidence>
<dbReference type="GO" id="GO:0046982">
    <property type="term" value="F:protein heterodimerization activity"/>
    <property type="evidence" value="ECO:0007669"/>
    <property type="project" value="InterPro"/>
</dbReference>
<keyword evidence="5" id="KW-0804">Transcription</keyword>
<feature type="compositionally biased region" description="Polar residues" evidence="7">
    <location>
        <begin position="489"/>
        <end position="509"/>
    </location>
</feature>
<dbReference type="InterPro" id="IPR019473">
    <property type="entry name" value="TFIID_su8_C"/>
</dbReference>
<feature type="region of interest" description="Disordered" evidence="7">
    <location>
        <begin position="476"/>
        <end position="509"/>
    </location>
</feature>
<keyword evidence="4" id="KW-0805">Transcription regulation</keyword>
<dbReference type="GO" id="GO:0005669">
    <property type="term" value="C:transcription factor TFIID complex"/>
    <property type="evidence" value="ECO:0007669"/>
    <property type="project" value="InterPro"/>
</dbReference>
<feature type="region of interest" description="Disordered" evidence="7">
    <location>
        <begin position="422"/>
        <end position="446"/>
    </location>
</feature>
<dbReference type="CDD" id="cd00076">
    <property type="entry name" value="HFD_SF"/>
    <property type="match status" value="1"/>
</dbReference>
<dbReference type="CDD" id="cd08049">
    <property type="entry name" value="TAF8"/>
    <property type="match status" value="1"/>
</dbReference>
<evidence type="ECO:0000256" key="2">
    <source>
        <dbReference type="ARBA" id="ARBA00008767"/>
    </source>
</evidence>
<feature type="region of interest" description="Disordered" evidence="7">
    <location>
        <begin position="254"/>
        <end position="358"/>
    </location>
</feature>
<feature type="compositionally biased region" description="Basic and acidic residues" evidence="7">
    <location>
        <begin position="81"/>
        <end position="109"/>
    </location>
</feature>
<dbReference type="AlphaFoldDB" id="A0AAV9IRC7"/>
<feature type="region of interest" description="Disordered" evidence="7">
    <location>
        <begin position="81"/>
        <end position="121"/>
    </location>
</feature>